<dbReference type="Proteomes" id="UP000054279">
    <property type="component" value="Unassembled WGS sequence"/>
</dbReference>
<evidence type="ECO:0000313" key="2">
    <source>
        <dbReference type="EMBL" id="KIJ25450.1"/>
    </source>
</evidence>
<feature type="transmembrane region" description="Helical" evidence="1">
    <location>
        <begin position="65"/>
        <end position="85"/>
    </location>
</feature>
<keyword evidence="1" id="KW-1133">Transmembrane helix</keyword>
<evidence type="ECO:0000256" key="1">
    <source>
        <dbReference type="SAM" id="Phobius"/>
    </source>
</evidence>
<dbReference type="AlphaFoldDB" id="A0A0C9UJR0"/>
<evidence type="ECO:0000313" key="3">
    <source>
        <dbReference type="Proteomes" id="UP000054279"/>
    </source>
</evidence>
<protein>
    <submittedName>
        <fullName evidence="2">Uncharacterized protein</fullName>
    </submittedName>
</protein>
<keyword evidence="1" id="KW-0812">Transmembrane</keyword>
<organism evidence="2 3">
    <name type="scientific">Sphaerobolus stellatus (strain SS14)</name>
    <dbReference type="NCBI Taxonomy" id="990650"/>
    <lineage>
        <taxon>Eukaryota</taxon>
        <taxon>Fungi</taxon>
        <taxon>Dikarya</taxon>
        <taxon>Basidiomycota</taxon>
        <taxon>Agaricomycotina</taxon>
        <taxon>Agaricomycetes</taxon>
        <taxon>Phallomycetidae</taxon>
        <taxon>Geastrales</taxon>
        <taxon>Sphaerobolaceae</taxon>
        <taxon>Sphaerobolus</taxon>
    </lineage>
</organism>
<proteinExistence type="predicted"/>
<reference evidence="2 3" key="1">
    <citation type="submission" date="2014-06" db="EMBL/GenBank/DDBJ databases">
        <title>Evolutionary Origins and Diversification of the Mycorrhizal Mutualists.</title>
        <authorList>
            <consortium name="DOE Joint Genome Institute"/>
            <consortium name="Mycorrhizal Genomics Consortium"/>
            <person name="Kohler A."/>
            <person name="Kuo A."/>
            <person name="Nagy L.G."/>
            <person name="Floudas D."/>
            <person name="Copeland A."/>
            <person name="Barry K.W."/>
            <person name="Cichocki N."/>
            <person name="Veneault-Fourrey C."/>
            <person name="LaButti K."/>
            <person name="Lindquist E.A."/>
            <person name="Lipzen A."/>
            <person name="Lundell T."/>
            <person name="Morin E."/>
            <person name="Murat C."/>
            <person name="Riley R."/>
            <person name="Ohm R."/>
            <person name="Sun H."/>
            <person name="Tunlid A."/>
            <person name="Henrissat B."/>
            <person name="Grigoriev I.V."/>
            <person name="Hibbett D.S."/>
            <person name="Martin F."/>
        </authorList>
    </citation>
    <scope>NUCLEOTIDE SEQUENCE [LARGE SCALE GENOMIC DNA]</scope>
    <source>
        <strain evidence="2 3">SS14</strain>
    </source>
</reference>
<accession>A0A0C9UJR0</accession>
<dbReference type="HOGENOM" id="CLU_1887087_0_0_1"/>
<sequence length="135" mass="15094">MRNIDSDCIPVTYCSMIPRTPPYILHNESRWRSGRIFGAYTSLSFDVCATQTALSAADDSSKGHVNASTVLIYNLIITTYAPALYNDAAFSQTAPSLDPTIMHRGPLIFILAILAAIADIVWTRNPDPTRHHRWW</sequence>
<dbReference type="EMBL" id="KN837414">
    <property type="protein sequence ID" value="KIJ25450.1"/>
    <property type="molecule type" value="Genomic_DNA"/>
</dbReference>
<keyword evidence="3" id="KW-1185">Reference proteome</keyword>
<gene>
    <name evidence="2" type="ORF">M422DRAFT_273591</name>
</gene>
<keyword evidence="1" id="KW-0472">Membrane</keyword>
<feature type="transmembrane region" description="Helical" evidence="1">
    <location>
        <begin position="105"/>
        <end position="123"/>
    </location>
</feature>
<name>A0A0C9UJR0_SPHS4</name>